<reference evidence="2" key="1">
    <citation type="submission" date="2022-11" db="EMBL/GenBank/DDBJ databases">
        <authorList>
            <person name="Hyden B.L."/>
            <person name="Feng K."/>
            <person name="Yates T."/>
            <person name="Jawdy S."/>
            <person name="Smart L.B."/>
            <person name="Muchero W."/>
        </authorList>
    </citation>
    <scope>NUCLEOTIDE SEQUENCE</scope>
    <source>
        <tissue evidence="2">Shoot tip</tissue>
    </source>
</reference>
<evidence type="ECO:0000256" key="1">
    <source>
        <dbReference type="SAM" id="MobiDB-lite"/>
    </source>
</evidence>
<dbReference type="EMBL" id="JAPFFL010000006">
    <property type="protein sequence ID" value="KAJ6721087.1"/>
    <property type="molecule type" value="Genomic_DNA"/>
</dbReference>
<evidence type="ECO:0000313" key="3">
    <source>
        <dbReference type="Proteomes" id="UP001151529"/>
    </source>
</evidence>
<gene>
    <name evidence="2" type="ORF">OIU85_024206</name>
</gene>
<name>A0A9Q0U0C2_SALVM</name>
<sequence length="158" mass="17367">MQGEEDDETESTSDSYENINAADTDINKDGGPRAVGLERDVDGMRIHQAQDADLFSCFKFYFFNQSAAPSPSVSSPSCIRPNEGPIMVAHHDTNCSILHLGPRLSHAMQSQIQNMPAAGCKSIIPATSLQMVLRRRKRKAKLVTSIGSLQQSEDFILE</sequence>
<comment type="caution">
    <text evidence="2">The sequence shown here is derived from an EMBL/GenBank/DDBJ whole genome shotgun (WGS) entry which is preliminary data.</text>
</comment>
<feature type="compositionally biased region" description="Basic and acidic residues" evidence="1">
    <location>
        <begin position="25"/>
        <end position="34"/>
    </location>
</feature>
<dbReference type="Proteomes" id="UP001151529">
    <property type="component" value="Chromosome 10"/>
</dbReference>
<proteinExistence type="predicted"/>
<evidence type="ECO:0000313" key="2">
    <source>
        <dbReference type="EMBL" id="KAJ6721087.1"/>
    </source>
</evidence>
<organism evidence="2 3">
    <name type="scientific">Salix viminalis</name>
    <name type="common">Common osier</name>
    <name type="synonym">Basket willow</name>
    <dbReference type="NCBI Taxonomy" id="40686"/>
    <lineage>
        <taxon>Eukaryota</taxon>
        <taxon>Viridiplantae</taxon>
        <taxon>Streptophyta</taxon>
        <taxon>Embryophyta</taxon>
        <taxon>Tracheophyta</taxon>
        <taxon>Spermatophyta</taxon>
        <taxon>Magnoliopsida</taxon>
        <taxon>eudicotyledons</taxon>
        <taxon>Gunneridae</taxon>
        <taxon>Pentapetalae</taxon>
        <taxon>rosids</taxon>
        <taxon>fabids</taxon>
        <taxon>Malpighiales</taxon>
        <taxon>Salicaceae</taxon>
        <taxon>Saliceae</taxon>
        <taxon>Salix</taxon>
    </lineage>
</organism>
<accession>A0A9Q0U0C2</accession>
<dbReference type="AlphaFoldDB" id="A0A9Q0U0C2"/>
<keyword evidence="3" id="KW-1185">Reference proteome</keyword>
<dbReference type="OrthoDB" id="10467208at2759"/>
<feature type="region of interest" description="Disordered" evidence="1">
    <location>
        <begin position="1"/>
        <end position="34"/>
    </location>
</feature>
<feature type="compositionally biased region" description="Acidic residues" evidence="1">
    <location>
        <begin position="1"/>
        <end position="11"/>
    </location>
</feature>
<reference evidence="2" key="2">
    <citation type="journal article" date="2023" name="Int. J. Mol. Sci.">
        <title>De Novo Assembly and Annotation of 11 Diverse Shrub Willow (Salix) Genomes Reveals Novel Gene Organization in Sex-Linked Regions.</title>
        <authorList>
            <person name="Hyden B."/>
            <person name="Feng K."/>
            <person name="Yates T.B."/>
            <person name="Jawdy S."/>
            <person name="Cereghino C."/>
            <person name="Smart L.B."/>
            <person name="Muchero W."/>
        </authorList>
    </citation>
    <scope>NUCLEOTIDE SEQUENCE [LARGE SCALE GENOMIC DNA]</scope>
    <source>
        <tissue evidence="2">Shoot tip</tissue>
    </source>
</reference>
<protein>
    <submittedName>
        <fullName evidence="2">Uncharacterized protein</fullName>
    </submittedName>
</protein>